<keyword evidence="14" id="KW-0746">Sphingolipid metabolism</keyword>
<dbReference type="Pfam" id="PF00063">
    <property type="entry name" value="Myosin_head"/>
    <property type="match status" value="1"/>
</dbReference>
<comment type="catalytic activity">
    <reaction evidence="25">
        <text>an N-acylsphinganine + H2O = sphinganine + a fatty acid</text>
        <dbReference type="Rhea" id="RHEA:33551"/>
        <dbReference type="ChEBI" id="CHEBI:15377"/>
        <dbReference type="ChEBI" id="CHEBI:28868"/>
        <dbReference type="ChEBI" id="CHEBI:31488"/>
        <dbReference type="ChEBI" id="CHEBI:57817"/>
    </reaction>
    <physiologicalReaction direction="left-to-right" evidence="25">
        <dbReference type="Rhea" id="RHEA:33552"/>
    </physiologicalReaction>
</comment>
<feature type="binding site" evidence="26">
    <location>
        <position position="1141"/>
    </location>
    <ligand>
        <name>Ca(2+)</name>
        <dbReference type="ChEBI" id="CHEBI:29108"/>
    </ligand>
</feature>
<feature type="binding site" evidence="27">
    <location>
        <position position="1319"/>
    </location>
    <ligand>
        <name>Zn(2+)</name>
        <dbReference type="ChEBI" id="CHEBI:29105"/>
        <note>catalytic</note>
    </ligand>
</feature>
<evidence type="ECO:0000256" key="7">
    <source>
        <dbReference type="ARBA" id="ARBA00022443"/>
    </source>
</evidence>
<evidence type="ECO:0000256" key="22">
    <source>
        <dbReference type="ARBA" id="ARBA00040640"/>
    </source>
</evidence>
<keyword evidence="27" id="KW-0862">Zinc</keyword>
<keyword evidence="17 29" id="KW-0518">Myosin</keyword>
<feature type="compositionally biased region" description="Pro residues" evidence="30">
    <location>
        <begin position="1017"/>
        <end position="1029"/>
    </location>
</feature>
<dbReference type="InterPro" id="IPR001609">
    <property type="entry name" value="Myosin_head_motor_dom-like"/>
</dbReference>
<dbReference type="Pfam" id="PF05875">
    <property type="entry name" value="Ceramidase"/>
    <property type="match status" value="1"/>
</dbReference>
<feature type="transmembrane region" description="Helical" evidence="31">
    <location>
        <begin position="1321"/>
        <end position="1340"/>
    </location>
</feature>
<sequence length="1380" mass="158285">MAKYHWQSQNVKQSGVDDMVLLSKITEDAIVENLKKRYMDDYIFTYIGSVLISVNPFKQMPYFTDREIELYQGAAQYENPPHIYALSDNMYRNMMIDAENQCVIISGESGAGKTVAAKYIMGYISKVSGGGSKVQHVKDIILQSNPLLEAFGNAKTVRNNNSSRFGKYFEIQFSRGGEPDGGKISNFLLEKSRVVSQNENERNFHIYYQMIEGANAQQKEGLGLMTPDYYYYLNQSGTYKVDGTNDSKDFQETMEAMQVIGIPGDDQTQVLQIVAGILHLGNISFIEAGNYGQVESTDLLAFPAYLLGVDPNRLQDKLTSRKWSGKNESINVTLNTEQATYTRDALAKALYARLFDYLVEAINKAIQKPYEEFSIGVLDIYGFEIFQKNGFEQFCINFVNEKLQQIFIELTLKAEQEEYVQEGIKWTPIEYFNNKIVCDLIENKLNPPGVMSVLDDVCATLHAKGEGADGTLLQKLQAAVGTHEHFNNWNSGFVIHHYAGKVSYDINGFCERNRDVLFPDLIELMQSSEYNFIRSLFPENLNNEKKGRPTTASSKIKKQANDLVNTLMKCTPHYIRCLKPNETKRPKDWEESRARHQVEYLGLRENIRVRRAGYAYRRVFNKFMMRYAILTAETWPCWRGPEQQGVLHLLRSVNMDNDQYQMGRTKVFVKNPESLFLLEEMRERKFDTFARIIQKSWRRFIAKKKYEQMREEASDILYNSKERRKNSINRNFVGDYLGLEQRPELRQFLTKRERVDFADSVNKYDRRFKSIKRDLIMTPKGIYLIGREKVKKGPEKGQIKEVLKRKLEFGSISGVSLSTRQDDFFILHEVQYDSLLESNFKTEFLSLLLKRYEDVTKRKLTISFADRLEFRVKKEGWGGGGTRVVVFQRGQGDLAQLKPGGKTLTVTVGDGLPKSSKPTKKSAQQSRGGGRINVASRAHQNGAAKVSRVPHNQPSDITYSSPHKQGRPPSTAPPKMGSQRAPRVPAHNQHNQGNLDFLNVPDQGMSGKQRKRSISQRPPPAPKPQPRPQGPRCRAIYQYVGQDTDEISFDVSEVFDLVKEDPSGWWTGRIRGREGLFPEDWERFDAPVVGYHLEQSNTDRLDNCSTGGVYSSEKMAGVFSYESSEIDWCEDNYKYSEHVVEYFNTMSSFFFFIISPIMLYLLHPYAKERNLAIHMVWTMMIFVGLFSAYFHMTLSFVGQMLDELSILWVLALGYAVWFPRRLFPSFIKERSTFSSLVLLVTVITTVSSFVKPTANAYVLNCFGLHMLYVLAVEMRCCTDRKALRLAKLSVALWVLAISCWISDRFGCSFWQRLNFCYLHGIWHILIVTAVAYGSTLIAYLDANYEIPYSLPGLQYWPCDKWAVGLPHIVLKGTTKTQKRC</sequence>
<evidence type="ECO:0000259" key="32">
    <source>
        <dbReference type="PROSITE" id="PS50002"/>
    </source>
</evidence>
<dbReference type="InterPro" id="IPR036072">
    <property type="entry name" value="MYSc_Myo1"/>
</dbReference>
<dbReference type="EC" id="3.5.1.23" evidence="6"/>
<evidence type="ECO:0000256" key="1">
    <source>
        <dbReference type="ARBA" id="ARBA00004141"/>
    </source>
</evidence>
<evidence type="ECO:0000256" key="6">
    <source>
        <dbReference type="ARBA" id="ARBA00011891"/>
    </source>
</evidence>
<evidence type="ECO:0000259" key="33">
    <source>
        <dbReference type="PROSITE" id="PS51456"/>
    </source>
</evidence>
<dbReference type="GO" id="GO:0006897">
    <property type="term" value="P:endocytosis"/>
    <property type="evidence" value="ECO:0007669"/>
    <property type="project" value="TreeGrafter"/>
</dbReference>
<feature type="transmembrane region" description="Helical" evidence="31">
    <location>
        <begin position="1142"/>
        <end position="1162"/>
    </location>
</feature>
<comment type="similarity">
    <text evidence="5">Belongs to the alkaline ceramidase family.</text>
</comment>
<dbReference type="GO" id="GO:0005516">
    <property type="term" value="F:calmodulin binding"/>
    <property type="evidence" value="ECO:0007669"/>
    <property type="project" value="UniProtKB-KW"/>
</dbReference>
<feature type="binding site" evidence="26">
    <location>
        <position position="1127"/>
    </location>
    <ligand>
        <name>Ca(2+)</name>
        <dbReference type="ChEBI" id="CHEBI:29108"/>
    </ligand>
</feature>
<dbReference type="Pfam" id="PF00018">
    <property type="entry name" value="SH3_1"/>
    <property type="match status" value="1"/>
</dbReference>
<evidence type="ECO:0000256" key="28">
    <source>
        <dbReference type="PROSITE-ProRule" id="PRU00192"/>
    </source>
</evidence>
<dbReference type="CDD" id="cd01378">
    <property type="entry name" value="MYSc_Myo1"/>
    <property type="match status" value="1"/>
</dbReference>
<dbReference type="PROSITE" id="PS50002">
    <property type="entry name" value="SH3"/>
    <property type="match status" value="1"/>
</dbReference>
<feature type="binding site" evidence="29">
    <location>
        <begin position="107"/>
        <end position="114"/>
    </location>
    <ligand>
        <name>ATP</name>
        <dbReference type="ChEBI" id="CHEBI:30616"/>
    </ligand>
</feature>
<dbReference type="GO" id="GO:0006672">
    <property type="term" value="P:ceramide metabolic process"/>
    <property type="evidence" value="ECO:0007669"/>
    <property type="project" value="InterPro"/>
</dbReference>
<dbReference type="FunFam" id="3.40.850.10:FF:000101">
    <property type="entry name" value="Slow myosin heavy chain 2"/>
    <property type="match status" value="1"/>
</dbReference>
<evidence type="ECO:0000313" key="35">
    <source>
        <dbReference type="EMBL" id="KAF1385478.1"/>
    </source>
</evidence>
<dbReference type="GO" id="GO:0005737">
    <property type="term" value="C:cytoplasm"/>
    <property type="evidence" value="ECO:0007669"/>
    <property type="project" value="TreeGrafter"/>
</dbReference>
<feature type="region of interest" description="Disordered" evidence="30">
    <location>
        <begin position="907"/>
        <end position="1032"/>
    </location>
</feature>
<evidence type="ECO:0000256" key="11">
    <source>
        <dbReference type="ARBA" id="ARBA00022801"/>
    </source>
</evidence>
<dbReference type="FunFam" id="1.10.10.820:FF:000001">
    <property type="entry name" value="Myosin heavy chain"/>
    <property type="match status" value="1"/>
</dbReference>
<dbReference type="Pfam" id="PF06017">
    <property type="entry name" value="Myosin_TH1"/>
    <property type="match status" value="1"/>
</dbReference>
<evidence type="ECO:0000256" key="20">
    <source>
        <dbReference type="ARBA" id="ARBA00023203"/>
    </source>
</evidence>
<dbReference type="PANTHER" id="PTHR13140:SF663">
    <property type="entry name" value="UNCONVENTIONAL MYOSIN-IF"/>
    <property type="match status" value="1"/>
</dbReference>
<evidence type="ECO:0000256" key="9">
    <source>
        <dbReference type="ARBA" id="ARBA00022692"/>
    </source>
</evidence>
<keyword evidence="8" id="KW-0597">Phosphoprotein</keyword>
<keyword evidence="13" id="KW-0112">Calmodulin-binding</keyword>
<dbReference type="Gene3D" id="1.20.5.4820">
    <property type="match status" value="1"/>
</dbReference>
<dbReference type="InterPro" id="IPR036961">
    <property type="entry name" value="Kinesin_motor_dom_sf"/>
</dbReference>
<feature type="binding site" evidence="26">
    <location>
        <position position="1132"/>
    </location>
    <ligand>
        <name>Ca(2+)</name>
        <dbReference type="ChEBI" id="CHEBI:29108"/>
    </ligand>
</feature>
<feature type="binding site" evidence="26">
    <location>
        <position position="1130"/>
    </location>
    <ligand>
        <name>Ca(2+)</name>
        <dbReference type="ChEBI" id="CHEBI:29108"/>
    </ligand>
</feature>
<keyword evidence="14" id="KW-0443">Lipid metabolism</keyword>
<feature type="region of interest" description="Actin-binding" evidence="29">
    <location>
        <begin position="560"/>
        <end position="582"/>
    </location>
</feature>
<evidence type="ECO:0000256" key="15">
    <source>
        <dbReference type="ARBA" id="ARBA00022989"/>
    </source>
</evidence>
<comment type="catalytic activity">
    <reaction evidence="24">
        <text>an N-acylsphing-4-enine + H2O = sphing-4-enine + a fatty acid</text>
        <dbReference type="Rhea" id="RHEA:20856"/>
        <dbReference type="ChEBI" id="CHEBI:15377"/>
        <dbReference type="ChEBI" id="CHEBI:28868"/>
        <dbReference type="ChEBI" id="CHEBI:52639"/>
        <dbReference type="ChEBI" id="CHEBI:57756"/>
        <dbReference type="EC" id="3.5.1.23"/>
    </reaction>
    <physiologicalReaction direction="left-to-right" evidence="24">
        <dbReference type="Rhea" id="RHEA:20857"/>
    </physiologicalReaction>
</comment>
<keyword evidence="26" id="KW-0479">Metal-binding</keyword>
<dbReference type="FunFam" id="1.20.120.720:FF:000010">
    <property type="entry name" value="Unconventional myosin-Ie"/>
    <property type="match status" value="1"/>
</dbReference>
<dbReference type="InterPro" id="IPR027417">
    <property type="entry name" value="P-loop_NTPase"/>
</dbReference>
<protein>
    <recommendedName>
        <fullName evidence="22">Osteoclast-stimulating factor 1</fullName>
        <ecNumber evidence="6">3.5.1.23</ecNumber>
    </recommendedName>
</protein>
<evidence type="ECO:0000256" key="26">
    <source>
        <dbReference type="PIRSR" id="PIRSR608901-1"/>
    </source>
</evidence>
<organism evidence="35 36">
    <name type="scientific">Perca fluviatilis</name>
    <name type="common">European perch</name>
    <dbReference type="NCBI Taxonomy" id="8168"/>
    <lineage>
        <taxon>Eukaryota</taxon>
        <taxon>Metazoa</taxon>
        <taxon>Chordata</taxon>
        <taxon>Craniata</taxon>
        <taxon>Vertebrata</taxon>
        <taxon>Euteleostomi</taxon>
        <taxon>Actinopterygii</taxon>
        <taxon>Neopterygii</taxon>
        <taxon>Teleostei</taxon>
        <taxon>Neoteleostei</taxon>
        <taxon>Acanthomorphata</taxon>
        <taxon>Eupercaria</taxon>
        <taxon>Perciformes</taxon>
        <taxon>Percoidei</taxon>
        <taxon>Percidae</taxon>
        <taxon>Percinae</taxon>
        <taxon>Perca</taxon>
    </lineage>
</organism>
<comment type="similarity">
    <text evidence="4 29">Belongs to the TRAFAC class myosin-kinesin ATPase superfamily. Myosin family.</text>
</comment>
<evidence type="ECO:0000256" key="17">
    <source>
        <dbReference type="ARBA" id="ARBA00023123"/>
    </source>
</evidence>
<dbReference type="GO" id="GO:0051015">
    <property type="term" value="F:actin filament binding"/>
    <property type="evidence" value="ECO:0007669"/>
    <property type="project" value="TreeGrafter"/>
</dbReference>
<dbReference type="GO" id="GO:0000146">
    <property type="term" value="F:microfilament motor activity"/>
    <property type="evidence" value="ECO:0007669"/>
    <property type="project" value="TreeGrafter"/>
</dbReference>
<keyword evidence="7 28" id="KW-0728">SH3 domain</keyword>
<feature type="compositionally biased region" description="Polar residues" evidence="30">
    <location>
        <begin position="950"/>
        <end position="963"/>
    </location>
</feature>
<feature type="transmembrane region" description="Helical" evidence="31">
    <location>
        <begin position="1204"/>
        <end position="1220"/>
    </location>
</feature>
<accession>A0A6A5F1Z2</accession>
<dbReference type="InterPro" id="IPR008901">
    <property type="entry name" value="ACER"/>
</dbReference>
<feature type="domain" description="Myosin motor" evidence="33">
    <location>
        <begin position="14"/>
        <end position="683"/>
    </location>
</feature>
<keyword evidence="16" id="KW-0040">ANK repeat</keyword>
<dbReference type="GO" id="GO:0046512">
    <property type="term" value="P:sphingosine biosynthetic process"/>
    <property type="evidence" value="ECO:0007669"/>
    <property type="project" value="UniProtKB-ARBA"/>
</dbReference>
<evidence type="ECO:0000256" key="19">
    <source>
        <dbReference type="ARBA" id="ARBA00023175"/>
    </source>
</evidence>
<feature type="binding site" evidence="27">
    <location>
        <position position="1323"/>
    </location>
    <ligand>
        <name>Zn(2+)</name>
        <dbReference type="ChEBI" id="CHEBI:29105"/>
        <note>catalytic</note>
    </ligand>
</feature>
<name>A0A6A5F1Z2_PERFL</name>
<feature type="binding site" evidence="26">
    <location>
        <position position="1128"/>
    </location>
    <ligand>
        <name>Ca(2+)</name>
        <dbReference type="ChEBI" id="CHEBI:29108"/>
    </ligand>
</feature>
<evidence type="ECO:0000256" key="25">
    <source>
        <dbReference type="ARBA" id="ARBA00049511"/>
    </source>
</evidence>
<dbReference type="FunFam" id="1.20.5.4820:FF:000004">
    <property type="entry name" value="Myosin IE"/>
    <property type="match status" value="1"/>
</dbReference>
<keyword evidence="12 29" id="KW-0067">ATP-binding</keyword>
<evidence type="ECO:0000256" key="13">
    <source>
        <dbReference type="ARBA" id="ARBA00022860"/>
    </source>
</evidence>
<evidence type="ECO:0000256" key="2">
    <source>
        <dbReference type="ARBA" id="ARBA00004760"/>
    </source>
</evidence>
<dbReference type="Gene3D" id="1.20.58.530">
    <property type="match status" value="1"/>
</dbReference>
<dbReference type="PROSITE" id="PS50096">
    <property type="entry name" value="IQ"/>
    <property type="match status" value="1"/>
</dbReference>
<evidence type="ECO:0000256" key="31">
    <source>
        <dbReference type="SAM" id="Phobius"/>
    </source>
</evidence>
<feature type="transmembrane region" description="Helical" evidence="31">
    <location>
        <begin position="1232"/>
        <end position="1250"/>
    </location>
</feature>
<feature type="domain" description="SH3" evidence="32">
    <location>
        <begin position="1028"/>
        <end position="1087"/>
    </location>
</feature>
<dbReference type="InterPro" id="IPR010926">
    <property type="entry name" value="Myosin_TH1"/>
</dbReference>
<evidence type="ECO:0000256" key="21">
    <source>
        <dbReference type="ARBA" id="ARBA00037432"/>
    </source>
</evidence>
<evidence type="ECO:0000256" key="3">
    <source>
        <dbReference type="ARBA" id="ARBA00004991"/>
    </source>
</evidence>
<dbReference type="Gene3D" id="2.30.30.40">
    <property type="entry name" value="SH3 Domains"/>
    <property type="match status" value="1"/>
</dbReference>
<dbReference type="PRINTS" id="PR00193">
    <property type="entry name" value="MYOSINHEAVY"/>
</dbReference>
<dbReference type="FunFam" id="2.30.30.40:FF:000072">
    <property type="entry name" value="Unconventional Myosin IB"/>
    <property type="match status" value="1"/>
</dbReference>
<keyword evidence="26" id="KW-0106">Calcium</keyword>
<dbReference type="GO" id="GO:0007015">
    <property type="term" value="P:actin filament organization"/>
    <property type="evidence" value="ECO:0007669"/>
    <property type="project" value="TreeGrafter"/>
</dbReference>
<comment type="catalytic activity">
    <reaction evidence="23">
        <text>N-(9Z-octadecenoyl)-sphing-4-enine + H2O = sphing-4-enine + (9Z)-octadecenoate</text>
        <dbReference type="Rhea" id="RHEA:41299"/>
        <dbReference type="ChEBI" id="CHEBI:15377"/>
        <dbReference type="ChEBI" id="CHEBI:30823"/>
        <dbReference type="ChEBI" id="CHEBI:57756"/>
        <dbReference type="ChEBI" id="CHEBI:77996"/>
    </reaction>
    <physiologicalReaction direction="left-to-right" evidence="23">
        <dbReference type="Rhea" id="RHEA:41300"/>
    </physiologicalReaction>
</comment>
<keyword evidence="15 31" id="KW-1133">Transmembrane helix</keyword>
<dbReference type="GO" id="GO:0046872">
    <property type="term" value="F:metal ion binding"/>
    <property type="evidence" value="ECO:0007669"/>
    <property type="project" value="UniProtKB-KW"/>
</dbReference>
<feature type="binding site" evidence="27">
    <location>
        <position position="1191"/>
    </location>
    <ligand>
        <name>Zn(2+)</name>
        <dbReference type="ChEBI" id="CHEBI:29105"/>
        <note>catalytic</note>
    </ligand>
</feature>
<dbReference type="PANTHER" id="PTHR13140">
    <property type="entry name" value="MYOSIN"/>
    <property type="match status" value="1"/>
</dbReference>
<feature type="domain" description="TH1" evidence="34">
    <location>
        <begin position="721"/>
        <end position="910"/>
    </location>
</feature>
<evidence type="ECO:0000256" key="10">
    <source>
        <dbReference type="ARBA" id="ARBA00022741"/>
    </source>
</evidence>
<proteinExistence type="inferred from homology"/>
<comment type="cofactor">
    <cofactor evidence="27">
        <name>Zn(2+)</name>
        <dbReference type="ChEBI" id="CHEBI:29105"/>
    </cofactor>
</comment>
<evidence type="ECO:0000256" key="8">
    <source>
        <dbReference type="ARBA" id="ARBA00022553"/>
    </source>
</evidence>
<evidence type="ECO:0000256" key="27">
    <source>
        <dbReference type="PIRSR" id="PIRSR608901-2"/>
    </source>
</evidence>
<evidence type="ECO:0000256" key="12">
    <source>
        <dbReference type="ARBA" id="ARBA00022840"/>
    </source>
</evidence>
<dbReference type="GO" id="GO:0016459">
    <property type="term" value="C:myosin complex"/>
    <property type="evidence" value="ECO:0007669"/>
    <property type="project" value="UniProtKB-KW"/>
</dbReference>
<dbReference type="SUPFAM" id="SSF50044">
    <property type="entry name" value="SH3-domain"/>
    <property type="match status" value="1"/>
</dbReference>
<keyword evidence="20 29" id="KW-0009">Actin-binding</keyword>
<comment type="pathway">
    <text evidence="3">Sphingolipid metabolism.</text>
</comment>
<keyword evidence="10 29" id="KW-0547">Nucleotide-binding</keyword>
<keyword evidence="18 31" id="KW-0472">Membrane</keyword>
<dbReference type="PROSITE" id="PS51757">
    <property type="entry name" value="TH1"/>
    <property type="match status" value="1"/>
</dbReference>
<dbReference type="SUPFAM" id="SSF52540">
    <property type="entry name" value="P-loop containing nucleoside triphosphate hydrolases"/>
    <property type="match status" value="1"/>
</dbReference>
<comment type="subcellular location">
    <subcellularLocation>
        <location evidence="1">Membrane</location>
        <topology evidence="1">Multi-pass membrane protein</topology>
    </subcellularLocation>
</comment>
<dbReference type="GO" id="GO:0005902">
    <property type="term" value="C:microvillus"/>
    <property type="evidence" value="ECO:0007669"/>
    <property type="project" value="TreeGrafter"/>
</dbReference>
<dbReference type="Gene3D" id="3.40.850.10">
    <property type="entry name" value="Kinesin motor domain"/>
    <property type="match status" value="1"/>
</dbReference>
<evidence type="ECO:0000256" key="29">
    <source>
        <dbReference type="PROSITE-ProRule" id="PRU00782"/>
    </source>
</evidence>
<dbReference type="SMART" id="SM00326">
    <property type="entry name" value="SH3"/>
    <property type="match status" value="1"/>
</dbReference>
<evidence type="ECO:0000256" key="30">
    <source>
        <dbReference type="SAM" id="MobiDB-lite"/>
    </source>
</evidence>
<dbReference type="GO" id="GO:0017040">
    <property type="term" value="F:N-acylsphingosine amidohydrolase activity"/>
    <property type="evidence" value="ECO:0007669"/>
    <property type="project" value="UniProtKB-EC"/>
</dbReference>
<keyword evidence="11" id="KW-0378">Hydrolase</keyword>
<evidence type="ECO:0000256" key="14">
    <source>
        <dbReference type="ARBA" id="ARBA00022919"/>
    </source>
</evidence>
<evidence type="ECO:0000256" key="24">
    <source>
        <dbReference type="ARBA" id="ARBA00048323"/>
    </source>
</evidence>
<reference evidence="35 36" key="1">
    <citation type="submission" date="2019-06" db="EMBL/GenBank/DDBJ databases">
        <title>A chromosome-scale genome assembly of the European perch, Perca fluviatilis.</title>
        <authorList>
            <person name="Roques C."/>
            <person name="Zahm M."/>
            <person name="Cabau C."/>
            <person name="Klopp C."/>
            <person name="Bouchez O."/>
            <person name="Donnadieu C."/>
            <person name="Kuhl H."/>
            <person name="Gislard M."/>
            <person name="Guendouz S."/>
            <person name="Journot L."/>
            <person name="Haffray P."/>
            <person name="Bestin A."/>
            <person name="Morvezen R."/>
            <person name="Feron R."/>
            <person name="Wen M."/>
            <person name="Jouanno E."/>
            <person name="Herpin A."/>
            <person name="Schartl M."/>
            <person name="Postlethwait J."/>
            <person name="Schaerlinger B."/>
            <person name="Chardard D."/>
            <person name="Lecocq T."/>
            <person name="Poncet C."/>
            <person name="Jaffrelo L."/>
            <person name="Lampietro C."/>
            <person name="Guiguen Y."/>
        </authorList>
    </citation>
    <scope>NUCLEOTIDE SEQUENCE [LARGE SCALE GENOMIC DNA]</scope>
    <source>
        <tissue evidence="35">Blood</tissue>
    </source>
</reference>
<dbReference type="Gene3D" id="1.20.120.720">
    <property type="entry name" value="Myosin VI head, motor domain, U50 subdomain"/>
    <property type="match status" value="1"/>
</dbReference>
<dbReference type="InterPro" id="IPR036028">
    <property type="entry name" value="SH3-like_dom_sf"/>
</dbReference>
<gene>
    <name evidence="35" type="ORF">PFLUV_G00108200</name>
</gene>
<dbReference type="FunFam" id="1.20.58.530:FF:000007">
    <property type="entry name" value="Myosin IE"/>
    <property type="match status" value="1"/>
</dbReference>
<evidence type="ECO:0000256" key="16">
    <source>
        <dbReference type="ARBA" id="ARBA00023043"/>
    </source>
</evidence>
<dbReference type="EMBL" id="VHII01000009">
    <property type="protein sequence ID" value="KAF1385478.1"/>
    <property type="molecule type" value="Genomic_DNA"/>
</dbReference>
<evidence type="ECO:0000313" key="36">
    <source>
        <dbReference type="Proteomes" id="UP000465112"/>
    </source>
</evidence>
<evidence type="ECO:0000256" key="4">
    <source>
        <dbReference type="ARBA" id="ARBA00008314"/>
    </source>
</evidence>
<keyword evidence="9 31" id="KW-0812">Transmembrane</keyword>
<evidence type="ECO:0000256" key="23">
    <source>
        <dbReference type="ARBA" id="ARBA00047401"/>
    </source>
</evidence>
<comment type="function">
    <text evidence="21">Induces bone resorption, acting probably through a signaling cascade which results in the secretion of factor(s) enhancing osteoclast formation and activity.</text>
</comment>
<dbReference type="GO" id="GO:0005886">
    <property type="term" value="C:plasma membrane"/>
    <property type="evidence" value="ECO:0007669"/>
    <property type="project" value="TreeGrafter"/>
</dbReference>
<evidence type="ECO:0000259" key="34">
    <source>
        <dbReference type="PROSITE" id="PS51757"/>
    </source>
</evidence>
<feature type="transmembrane region" description="Helical" evidence="31">
    <location>
        <begin position="1285"/>
        <end position="1301"/>
    </location>
</feature>
<dbReference type="SMART" id="SM00242">
    <property type="entry name" value="MYSc"/>
    <property type="match status" value="1"/>
</dbReference>
<feature type="transmembrane region" description="Helical" evidence="31">
    <location>
        <begin position="1171"/>
        <end position="1192"/>
    </location>
</feature>
<dbReference type="UniPathway" id="UPA00222"/>
<comment type="pathway">
    <text evidence="2">Lipid metabolism; sphingolipid metabolism.</text>
</comment>
<keyword evidence="19 29" id="KW-0505">Motor protein</keyword>
<dbReference type="InterPro" id="IPR001452">
    <property type="entry name" value="SH3_domain"/>
</dbReference>
<dbReference type="PROSITE" id="PS51456">
    <property type="entry name" value="MYOSIN_MOTOR"/>
    <property type="match status" value="1"/>
</dbReference>
<evidence type="ECO:0000256" key="5">
    <source>
        <dbReference type="ARBA" id="ARBA00009780"/>
    </source>
</evidence>
<comment type="caution">
    <text evidence="35">The sequence shown here is derived from an EMBL/GenBank/DDBJ whole genome shotgun (WGS) entry which is preliminary data.</text>
</comment>
<evidence type="ECO:0000256" key="18">
    <source>
        <dbReference type="ARBA" id="ARBA00023136"/>
    </source>
</evidence>
<dbReference type="Proteomes" id="UP000465112">
    <property type="component" value="Chromosome 9"/>
</dbReference>
<dbReference type="Gene3D" id="1.10.10.820">
    <property type="match status" value="1"/>
</dbReference>
<dbReference type="GO" id="GO:0005524">
    <property type="term" value="F:ATP binding"/>
    <property type="evidence" value="ECO:0007669"/>
    <property type="project" value="UniProtKB-UniRule"/>
</dbReference>
<keyword evidence="36" id="KW-1185">Reference proteome</keyword>
<feature type="transmembrane region" description="Helical" evidence="31">
    <location>
        <begin position="1256"/>
        <end position="1273"/>
    </location>
</feature>